<keyword evidence="3" id="KW-0472">Membrane</keyword>
<comment type="caution">
    <text evidence="7">The sequence shown here is derived from an EMBL/GenBank/DDBJ whole genome shotgun (WGS) entry which is preliminary data.</text>
</comment>
<gene>
    <name evidence="7" type="ORF">FHS82_001884</name>
</gene>
<dbReference type="PANTHER" id="PTHR33619">
    <property type="entry name" value="POLYSACCHARIDE EXPORT PROTEIN GFCE-RELATED"/>
    <property type="match status" value="1"/>
</dbReference>
<evidence type="ECO:0000256" key="3">
    <source>
        <dbReference type="SAM" id="Phobius"/>
    </source>
</evidence>
<evidence type="ECO:0000256" key="1">
    <source>
        <dbReference type="ARBA" id="ARBA00022729"/>
    </source>
</evidence>
<keyword evidence="8" id="KW-1185">Reference proteome</keyword>
<keyword evidence="3" id="KW-1133">Transmembrane helix</keyword>
<name>A0ABX0V098_9HYPH</name>
<dbReference type="InterPro" id="IPR049712">
    <property type="entry name" value="Poly_export"/>
</dbReference>
<organism evidence="7 8">
    <name type="scientific">Pseudochelatococcus lubricantis</name>
    <dbReference type="NCBI Taxonomy" id="1538102"/>
    <lineage>
        <taxon>Bacteria</taxon>
        <taxon>Pseudomonadati</taxon>
        <taxon>Pseudomonadota</taxon>
        <taxon>Alphaproteobacteria</taxon>
        <taxon>Hyphomicrobiales</taxon>
        <taxon>Chelatococcaceae</taxon>
        <taxon>Pseudochelatococcus</taxon>
    </lineage>
</organism>
<dbReference type="Gene3D" id="3.30.1950.10">
    <property type="entry name" value="wza like domain"/>
    <property type="match status" value="1"/>
</dbReference>
<feature type="domain" description="Polysaccharide export protein N-terminal" evidence="4">
    <location>
        <begin position="44"/>
        <end position="119"/>
    </location>
</feature>
<dbReference type="RefSeq" id="WP_166951341.1">
    <property type="nucleotide sequence ID" value="NZ_JAASQI010000003.1"/>
</dbReference>
<feature type="domain" description="AprE-like long alpha-helical hairpin" evidence="6">
    <location>
        <begin position="174"/>
        <end position="361"/>
    </location>
</feature>
<evidence type="ECO:0000259" key="5">
    <source>
        <dbReference type="Pfam" id="PF10531"/>
    </source>
</evidence>
<dbReference type="Gene3D" id="3.10.560.10">
    <property type="entry name" value="Outer membrane lipoprotein wza domain like"/>
    <property type="match status" value="1"/>
</dbReference>
<dbReference type="Pfam" id="PF02563">
    <property type="entry name" value="Poly_export"/>
    <property type="match status" value="1"/>
</dbReference>
<evidence type="ECO:0000313" key="8">
    <source>
        <dbReference type="Proteomes" id="UP001429580"/>
    </source>
</evidence>
<keyword evidence="3" id="KW-0812">Transmembrane</keyword>
<keyword evidence="1" id="KW-0732">Signal</keyword>
<dbReference type="EMBL" id="JAASQI010000003">
    <property type="protein sequence ID" value="NIJ58048.1"/>
    <property type="molecule type" value="Genomic_DNA"/>
</dbReference>
<feature type="transmembrane region" description="Helical" evidence="3">
    <location>
        <begin position="12"/>
        <end position="37"/>
    </location>
</feature>
<proteinExistence type="predicted"/>
<dbReference type="Proteomes" id="UP001429580">
    <property type="component" value="Unassembled WGS sequence"/>
</dbReference>
<dbReference type="InterPro" id="IPR019554">
    <property type="entry name" value="Soluble_ligand-bd"/>
</dbReference>
<feature type="coiled-coil region" evidence="2">
    <location>
        <begin position="233"/>
        <end position="260"/>
    </location>
</feature>
<dbReference type="PANTHER" id="PTHR33619:SF3">
    <property type="entry name" value="POLYSACCHARIDE EXPORT PROTEIN GFCE-RELATED"/>
    <property type="match status" value="1"/>
</dbReference>
<feature type="domain" description="Soluble ligand binding" evidence="5">
    <location>
        <begin position="125"/>
        <end position="156"/>
    </location>
</feature>
<keyword evidence="2" id="KW-0175">Coiled coil</keyword>
<dbReference type="Pfam" id="PF25994">
    <property type="entry name" value="HH_AprE"/>
    <property type="match status" value="1"/>
</dbReference>
<dbReference type="Pfam" id="PF10531">
    <property type="entry name" value="SLBB"/>
    <property type="match status" value="1"/>
</dbReference>
<evidence type="ECO:0000259" key="4">
    <source>
        <dbReference type="Pfam" id="PF02563"/>
    </source>
</evidence>
<reference evidence="7 8" key="1">
    <citation type="submission" date="2020-03" db="EMBL/GenBank/DDBJ databases">
        <title>Genomic Encyclopedia of Type Strains, Phase IV (KMG-IV): sequencing the most valuable type-strain genomes for metagenomic binning, comparative biology and taxonomic classification.</title>
        <authorList>
            <person name="Goeker M."/>
        </authorList>
    </citation>
    <scope>NUCLEOTIDE SEQUENCE [LARGE SCALE GENOMIC DNA]</scope>
    <source>
        <strain evidence="7 8">DSM 103870</strain>
    </source>
</reference>
<evidence type="ECO:0000256" key="2">
    <source>
        <dbReference type="SAM" id="Coils"/>
    </source>
</evidence>
<evidence type="ECO:0000259" key="6">
    <source>
        <dbReference type="Pfam" id="PF25994"/>
    </source>
</evidence>
<protein>
    <submittedName>
        <fullName evidence="7">Polysaccharide export outer membrane protein</fullName>
    </submittedName>
</protein>
<evidence type="ECO:0000313" key="7">
    <source>
        <dbReference type="EMBL" id="NIJ58048.1"/>
    </source>
</evidence>
<dbReference type="InterPro" id="IPR003715">
    <property type="entry name" value="Poly_export_N"/>
</dbReference>
<accession>A0ABX0V098</accession>
<dbReference type="InterPro" id="IPR058781">
    <property type="entry name" value="HH_AprE-like"/>
</dbReference>
<sequence>MRCMLIIRTCAVRIIIGGILPVLYRGTVATVLFISVLSLPPARARAEYLLDAGDVVEIVLYGVADFNRRAAVNIDGNVAVPFLGEVRAAGLSIAGLREEIARRLEAEGYFRGPHVTVELTELRPFYISGDITRPGAHPFRPGLTVRHAIALAGGYNVLRFQAENPLLATPEIQGRYDSLWVDLVTRQARVLALQAAMEGRTDIDFSVLNSAPLPKATIDKLTQLERTGTNLRLETHRRQLDYLRRVVAQAEQEIKPLEELVTRQDESLAMQIGATERAAANSARGVTTNNRLDEERRALAFLRGQQIDARARLSAARRQLEEQRLALGRIESERQQGLAGELIGALAELERARSQVRATAEQLLYAGAMRSQMYARDGTGPNLTIVRRNGSAEEHLQVSEDTPMQPGDVLEVSARLNRVVVAPQD</sequence>